<keyword evidence="5" id="KW-1185">Reference proteome</keyword>
<feature type="domain" description="FecR protein" evidence="2">
    <location>
        <begin position="159"/>
        <end position="252"/>
    </location>
</feature>
<dbReference type="PANTHER" id="PTHR30273">
    <property type="entry name" value="PERIPLASMIC SIGNAL SENSOR AND SIGMA FACTOR ACTIVATOR FECR-RELATED"/>
    <property type="match status" value="1"/>
</dbReference>
<dbReference type="AlphaFoldDB" id="A0A2A4GC62"/>
<comment type="caution">
    <text evidence="4">The sequence shown here is derived from an EMBL/GenBank/DDBJ whole genome shotgun (WGS) entry which is preliminary data.</text>
</comment>
<keyword evidence="1" id="KW-0472">Membrane</keyword>
<sequence>MDKKKAQELFDKYQSGNCSPEEKLLLESFLESFQNESKTKEAILSEQDTIADELWLDFQHRLSQDSLKGRGRLWLKLAAAIAILIGLYGLGTWWVKEEVPQLQFPENRIVLTTDSGAIPLTESGKVESIDFDGLGKAIHHQNSLSYEKGSATTLVYNELRIPHGKTFSLELSDGTAVRLNAGSSIKFPVKFGQTGQRQVSITGEAYLDVAKDAERPFVVAIDGMQIEVLGTAFGVNSFAKENYVVLVEGRVQVGEGDGSPVLNLVPGEMAALSSSGIQKQTVDPNDYLDWTQGIFRFRDQAFGDIVSGIERRYNVSIINDFKAMEQTRFSGRFTDEDIYEVLEVFQESVGFDYHIAENKIYIYNPKNN</sequence>
<reference evidence="4 5" key="1">
    <citation type="submission" date="2017-04" db="EMBL/GenBank/DDBJ databases">
        <title>A new member of the family Flavobacteriaceae isolated from ascidians.</title>
        <authorList>
            <person name="Chen L."/>
        </authorList>
    </citation>
    <scope>NUCLEOTIDE SEQUENCE [LARGE SCALE GENOMIC DNA]</scope>
    <source>
        <strain evidence="4 5">HQA918</strain>
    </source>
</reference>
<feature type="domain" description="Protein FecR C-terminal" evidence="3">
    <location>
        <begin position="295"/>
        <end position="362"/>
    </location>
</feature>
<evidence type="ECO:0000259" key="2">
    <source>
        <dbReference type="Pfam" id="PF04773"/>
    </source>
</evidence>
<keyword evidence="1" id="KW-1133">Transmembrane helix</keyword>
<dbReference type="InterPro" id="IPR012373">
    <property type="entry name" value="Ferrdict_sens_TM"/>
</dbReference>
<dbReference type="Pfam" id="PF04773">
    <property type="entry name" value="FecR"/>
    <property type="match status" value="1"/>
</dbReference>
<evidence type="ECO:0000259" key="3">
    <source>
        <dbReference type="Pfam" id="PF16344"/>
    </source>
</evidence>
<dbReference type="RefSeq" id="WP_097441567.1">
    <property type="nucleotide sequence ID" value="NZ_NBWU01000001.1"/>
</dbReference>
<evidence type="ECO:0000313" key="5">
    <source>
        <dbReference type="Proteomes" id="UP000219559"/>
    </source>
</evidence>
<dbReference type="Gene3D" id="2.60.120.1440">
    <property type="match status" value="1"/>
</dbReference>
<dbReference type="EMBL" id="NBWU01000001">
    <property type="protein sequence ID" value="PCE66043.1"/>
    <property type="molecule type" value="Genomic_DNA"/>
</dbReference>
<dbReference type="InterPro" id="IPR006860">
    <property type="entry name" value="FecR"/>
</dbReference>
<dbReference type="Proteomes" id="UP000219559">
    <property type="component" value="Unassembled WGS sequence"/>
</dbReference>
<evidence type="ECO:0008006" key="6">
    <source>
        <dbReference type="Google" id="ProtNLM"/>
    </source>
</evidence>
<dbReference type="Pfam" id="PF16344">
    <property type="entry name" value="FecR_C"/>
    <property type="match status" value="1"/>
</dbReference>
<organism evidence="4 5">
    <name type="scientific">Sediminicola luteus</name>
    <dbReference type="NCBI Taxonomy" id="319238"/>
    <lineage>
        <taxon>Bacteria</taxon>
        <taxon>Pseudomonadati</taxon>
        <taxon>Bacteroidota</taxon>
        <taxon>Flavobacteriia</taxon>
        <taxon>Flavobacteriales</taxon>
        <taxon>Flavobacteriaceae</taxon>
        <taxon>Sediminicola</taxon>
    </lineage>
</organism>
<evidence type="ECO:0000313" key="4">
    <source>
        <dbReference type="EMBL" id="PCE66043.1"/>
    </source>
</evidence>
<dbReference type="GO" id="GO:0016989">
    <property type="term" value="F:sigma factor antagonist activity"/>
    <property type="evidence" value="ECO:0007669"/>
    <property type="project" value="TreeGrafter"/>
</dbReference>
<feature type="transmembrane region" description="Helical" evidence="1">
    <location>
        <begin position="73"/>
        <end position="95"/>
    </location>
</feature>
<accession>A0A2A4GC62</accession>
<evidence type="ECO:0000256" key="1">
    <source>
        <dbReference type="SAM" id="Phobius"/>
    </source>
</evidence>
<dbReference type="Gene3D" id="3.55.50.30">
    <property type="match status" value="1"/>
</dbReference>
<name>A0A2A4GC62_9FLAO</name>
<protein>
    <recommendedName>
        <fullName evidence="6">Iron dicitrate transport regulator FecR</fullName>
    </recommendedName>
</protein>
<dbReference type="InterPro" id="IPR032508">
    <property type="entry name" value="FecR_C"/>
</dbReference>
<keyword evidence="1" id="KW-0812">Transmembrane</keyword>
<dbReference type="PIRSF" id="PIRSF018266">
    <property type="entry name" value="FecR"/>
    <property type="match status" value="1"/>
</dbReference>
<gene>
    <name evidence="4" type="ORF">B7P33_01715</name>
</gene>
<dbReference type="OrthoDB" id="704021at2"/>
<dbReference type="PANTHER" id="PTHR30273:SF2">
    <property type="entry name" value="PROTEIN FECR"/>
    <property type="match status" value="1"/>
</dbReference>
<proteinExistence type="predicted"/>